<accession>A0A1K2HVW4</accession>
<name>A0A1K2HVW4_9HYPH</name>
<evidence type="ECO:0000256" key="1">
    <source>
        <dbReference type="SAM" id="SignalP"/>
    </source>
</evidence>
<sequence length="143" mass="15589">MTTKAALLALLALWGVGSLVALPAAAQETSGEEAAEDESAERLLTNRVWSRVEDDGLPGKKVIFLSDGTLVQDSCWETYRLSPWSMTSETALSWNEDGMDIPAEIVSISGEELVLKLSLVGGQTDEQRYRVAEVPYLCPDMPK</sequence>
<organism evidence="2 3">
    <name type="scientific">Devosia enhydra</name>
    <dbReference type="NCBI Taxonomy" id="665118"/>
    <lineage>
        <taxon>Bacteria</taxon>
        <taxon>Pseudomonadati</taxon>
        <taxon>Pseudomonadota</taxon>
        <taxon>Alphaproteobacteria</taxon>
        <taxon>Hyphomicrobiales</taxon>
        <taxon>Devosiaceae</taxon>
        <taxon>Devosia</taxon>
    </lineage>
</organism>
<dbReference type="Proteomes" id="UP000183447">
    <property type="component" value="Unassembled WGS sequence"/>
</dbReference>
<evidence type="ECO:0000313" key="3">
    <source>
        <dbReference type="Proteomes" id="UP000183447"/>
    </source>
</evidence>
<proteinExistence type="predicted"/>
<evidence type="ECO:0008006" key="4">
    <source>
        <dbReference type="Google" id="ProtNLM"/>
    </source>
</evidence>
<protein>
    <recommendedName>
        <fullName evidence="4">Protease inhibitor Inh</fullName>
    </recommendedName>
</protein>
<gene>
    <name evidence="2" type="ORF">SAMN02983003_1272</name>
</gene>
<dbReference type="OrthoDB" id="7060093at2"/>
<evidence type="ECO:0000313" key="2">
    <source>
        <dbReference type="EMBL" id="SFZ82780.1"/>
    </source>
</evidence>
<keyword evidence="1" id="KW-0732">Signal</keyword>
<dbReference type="STRING" id="665118.SAMN02983003_1272"/>
<dbReference type="RefSeq" id="WP_072339972.1">
    <property type="nucleotide sequence ID" value="NZ_FPKU01000001.1"/>
</dbReference>
<keyword evidence="3" id="KW-1185">Reference proteome</keyword>
<reference evidence="2 3" key="1">
    <citation type="submission" date="2016-11" db="EMBL/GenBank/DDBJ databases">
        <authorList>
            <person name="Jaros S."/>
            <person name="Januszkiewicz K."/>
            <person name="Wedrychowicz H."/>
        </authorList>
    </citation>
    <scope>NUCLEOTIDE SEQUENCE [LARGE SCALE GENOMIC DNA]</scope>
    <source>
        <strain evidence="2 3">ATCC 23634</strain>
    </source>
</reference>
<feature type="signal peptide" evidence="1">
    <location>
        <begin position="1"/>
        <end position="26"/>
    </location>
</feature>
<dbReference type="AlphaFoldDB" id="A0A1K2HVW4"/>
<dbReference type="EMBL" id="FPKU01000001">
    <property type="protein sequence ID" value="SFZ82780.1"/>
    <property type="molecule type" value="Genomic_DNA"/>
</dbReference>
<feature type="chain" id="PRO_5013018440" description="Protease inhibitor Inh" evidence="1">
    <location>
        <begin position="27"/>
        <end position="143"/>
    </location>
</feature>